<accession>A0A5D2L594</accession>
<reference evidence="1 2" key="1">
    <citation type="submission" date="2019-07" db="EMBL/GenBank/DDBJ databases">
        <title>WGS assembly of Gossypium tomentosum.</title>
        <authorList>
            <person name="Chen Z.J."/>
            <person name="Sreedasyam A."/>
            <person name="Ando A."/>
            <person name="Song Q."/>
            <person name="De L."/>
            <person name="Hulse-Kemp A."/>
            <person name="Ding M."/>
            <person name="Ye W."/>
            <person name="Kirkbride R."/>
            <person name="Jenkins J."/>
            <person name="Plott C."/>
            <person name="Lovell J."/>
            <person name="Lin Y.-M."/>
            <person name="Vaughn R."/>
            <person name="Liu B."/>
            <person name="Li W."/>
            <person name="Simpson S."/>
            <person name="Scheffler B."/>
            <person name="Saski C."/>
            <person name="Grover C."/>
            <person name="Hu G."/>
            <person name="Conover J."/>
            <person name="Carlson J."/>
            <person name="Shu S."/>
            <person name="Boston L."/>
            <person name="Williams M."/>
            <person name="Peterson D."/>
            <person name="Mcgee K."/>
            <person name="Jones D."/>
            <person name="Wendel J."/>
            <person name="Stelly D."/>
            <person name="Grimwood J."/>
            <person name="Schmutz J."/>
        </authorList>
    </citation>
    <scope>NUCLEOTIDE SEQUENCE [LARGE SCALE GENOMIC DNA]</scope>
    <source>
        <strain evidence="1">7179.01</strain>
    </source>
</reference>
<gene>
    <name evidence="1" type="ORF">ES332_D05G403300v1</name>
</gene>
<evidence type="ECO:0000313" key="1">
    <source>
        <dbReference type="EMBL" id="TYH74497.1"/>
    </source>
</evidence>
<organism evidence="1 2">
    <name type="scientific">Gossypium tomentosum</name>
    <name type="common">Hawaiian cotton</name>
    <name type="synonym">Gossypium sandvicense</name>
    <dbReference type="NCBI Taxonomy" id="34277"/>
    <lineage>
        <taxon>Eukaryota</taxon>
        <taxon>Viridiplantae</taxon>
        <taxon>Streptophyta</taxon>
        <taxon>Embryophyta</taxon>
        <taxon>Tracheophyta</taxon>
        <taxon>Spermatophyta</taxon>
        <taxon>Magnoliopsida</taxon>
        <taxon>eudicotyledons</taxon>
        <taxon>Gunneridae</taxon>
        <taxon>Pentapetalae</taxon>
        <taxon>rosids</taxon>
        <taxon>malvids</taxon>
        <taxon>Malvales</taxon>
        <taxon>Malvaceae</taxon>
        <taxon>Malvoideae</taxon>
        <taxon>Gossypium</taxon>
    </lineage>
</organism>
<evidence type="ECO:0000313" key="2">
    <source>
        <dbReference type="Proteomes" id="UP000322667"/>
    </source>
</evidence>
<dbReference type="Proteomes" id="UP000322667">
    <property type="component" value="Chromosome D05"/>
</dbReference>
<proteinExistence type="predicted"/>
<dbReference type="EMBL" id="CM017627">
    <property type="protein sequence ID" value="TYH74497.1"/>
    <property type="molecule type" value="Genomic_DNA"/>
</dbReference>
<name>A0A5D2L594_GOSTO</name>
<keyword evidence="2" id="KW-1185">Reference proteome</keyword>
<protein>
    <submittedName>
        <fullName evidence="1">Uncharacterized protein</fullName>
    </submittedName>
</protein>
<dbReference type="AlphaFoldDB" id="A0A5D2L594"/>
<sequence length="125" mass="13416">MSFLGISISDEHVVCHQCKVKSKVVKCDALGSISRFIITSTKSSASETIPSLQCASTNVLYVTTSGSMPFFLIVSMISTALEIVPSLQSASINIVYVTILSEILLSTISFKSLVASSCWPELHIP</sequence>